<dbReference type="FunFam" id="3.30.160.60:FF:000624">
    <property type="entry name" value="zinc finger protein 697"/>
    <property type="match status" value="4"/>
</dbReference>
<dbReference type="InterPro" id="IPR012934">
    <property type="entry name" value="Znf_AD"/>
</dbReference>
<proteinExistence type="predicted"/>
<feature type="domain" description="C2H2-type" evidence="10">
    <location>
        <begin position="648"/>
        <end position="675"/>
    </location>
</feature>
<comment type="caution">
    <text evidence="12">The sequence shown here is derived from an EMBL/GenBank/DDBJ whole genome shotgun (WGS) entry which is preliminary data.</text>
</comment>
<keyword evidence="2 9" id="KW-0479">Metal-binding</keyword>
<evidence type="ECO:0000256" key="3">
    <source>
        <dbReference type="ARBA" id="ARBA00022737"/>
    </source>
</evidence>
<feature type="binding site" evidence="9">
    <location>
        <position position="13"/>
    </location>
    <ligand>
        <name>Zn(2+)</name>
        <dbReference type="ChEBI" id="CHEBI:29105"/>
    </ligand>
</feature>
<feature type="binding site" evidence="9">
    <location>
        <position position="16"/>
    </location>
    <ligand>
        <name>Zn(2+)</name>
        <dbReference type="ChEBI" id="CHEBI:29105"/>
    </ligand>
</feature>
<dbReference type="PANTHER" id="PTHR16515">
    <property type="entry name" value="PR DOMAIN ZINC FINGER PROTEIN"/>
    <property type="match status" value="1"/>
</dbReference>
<dbReference type="Gene3D" id="3.40.1800.20">
    <property type="match status" value="1"/>
</dbReference>
<comment type="subcellular location">
    <subcellularLocation>
        <location evidence="1">Nucleus</location>
    </subcellularLocation>
</comment>
<dbReference type="InterPro" id="IPR050331">
    <property type="entry name" value="Zinc_finger"/>
</dbReference>
<evidence type="ECO:0000256" key="9">
    <source>
        <dbReference type="PROSITE-ProRule" id="PRU01263"/>
    </source>
</evidence>
<feature type="domain" description="ZAD" evidence="11">
    <location>
        <begin position="11"/>
        <end position="87"/>
    </location>
</feature>
<reference evidence="12" key="1">
    <citation type="journal article" date="2023" name="G3 (Bethesda)">
        <title>Whole genome assemblies of Zophobas morio and Tenebrio molitor.</title>
        <authorList>
            <person name="Kaur S."/>
            <person name="Stinson S.A."/>
            <person name="diCenzo G.C."/>
        </authorList>
    </citation>
    <scope>NUCLEOTIDE SEQUENCE</scope>
    <source>
        <strain evidence="12">QUZm001</strain>
    </source>
</reference>
<evidence type="ECO:0000256" key="7">
    <source>
        <dbReference type="ARBA" id="ARBA00023242"/>
    </source>
</evidence>
<dbReference type="Proteomes" id="UP001168821">
    <property type="component" value="Unassembled WGS sequence"/>
</dbReference>
<name>A0AA38IBX4_9CUCU</name>
<evidence type="ECO:0000259" key="10">
    <source>
        <dbReference type="PROSITE" id="PS50157"/>
    </source>
</evidence>
<dbReference type="PROSITE" id="PS50157">
    <property type="entry name" value="ZINC_FINGER_C2H2_2"/>
    <property type="match status" value="8"/>
</dbReference>
<dbReference type="SUPFAM" id="SSF57667">
    <property type="entry name" value="beta-beta-alpha zinc fingers"/>
    <property type="match status" value="4"/>
</dbReference>
<feature type="domain" description="C2H2-type" evidence="10">
    <location>
        <begin position="464"/>
        <end position="491"/>
    </location>
</feature>
<dbReference type="GO" id="GO:0005634">
    <property type="term" value="C:nucleus"/>
    <property type="evidence" value="ECO:0007669"/>
    <property type="project" value="UniProtKB-SubCell"/>
</dbReference>
<feature type="domain" description="C2H2-type" evidence="10">
    <location>
        <begin position="676"/>
        <end position="703"/>
    </location>
</feature>
<dbReference type="SMART" id="SM00355">
    <property type="entry name" value="ZnF_C2H2"/>
    <property type="match status" value="8"/>
</dbReference>
<feature type="domain" description="C2H2-type" evidence="10">
    <location>
        <begin position="436"/>
        <end position="463"/>
    </location>
</feature>
<evidence type="ECO:0000256" key="6">
    <source>
        <dbReference type="ARBA" id="ARBA00023125"/>
    </source>
</evidence>
<dbReference type="Pfam" id="PF07776">
    <property type="entry name" value="zf-AD"/>
    <property type="match status" value="1"/>
</dbReference>
<evidence type="ECO:0000256" key="5">
    <source>
        <dbReference type="ARBA" id="ARBA00022833"/>
    </source>
</evidence>
<organism evidence="12 13">
    <name type="scientific">Zophobas morio</name>
    <dbReference type="NCBI Taxonomy" id="2755281"/>
    <lineage>
        <taxon>Eukaryota</taxon>
        <taxon>Metazoa</taxon>
        <taxon>Ecdysozoa</taxon>
        <taxon>Arthropoda</taxon>
        <taxon>Hexapoda</taxon>
        <taxon>Insecta</taxon>
        <taxon>Pterygota</taxon>
        <taxon>Neoptera</taxon>
        <taxon>Endopterygota</taxon>
        <taxon>Coleoptera</taxon>
        <taxon>Polyphaga</taxon>
        <taxon>Cucujiformia</taxon>
        <taxon>Tenebrionidae</taxon>
        <taxon>Zophobas</taxon>
    </lineage>
</organism>
<dbReference type="Pfam" id="PF00096">
    <property type="entry name" value="zf-C2H2"/>
    <property type="match status" value="6"/>
</dbReference>
<keyword evidence="7" id="KW-0539">Nucleus</keyword>
<feature type="domain" description="C2H2-type" evidence="10">
    <location>
        <begin position="408"/>
        <end position="435"/>
    </location>
</feature>
<evidence type="ECO:0000313" key="12">
    <source>
        <dbReference type="EMBL" id="KAJ3652810.1"/>
    </source>
</evidence>
<feature type="binding site" evidence="9">
    <location>
        <position position="63"/>
    </location>
    <ligand>
        <name>Zn(2+)</name>
        <dbReference type="ChEBI" id="CHEBI:29105"/>
    </ligand>
</feature>
<sequence length="742" mass="84846">MAGYKRVNFYELCRLCATNQQKDKTHIFQEEGRKIQLQNKIQSCLSLTVCENDFLPKVVCSKCLRTLEVCYSFRQECVSSESMLSSYFKNFRYTEDFKKSGKVYIKDTTSKCTVPQYQQTEATTAASSSVINTNTFATVNEVKPMEHVPFYTLQLPAIVTNQPIDNKVVKTEKILQNANQLQGQVGYNLNTINLAAIKAIPKVGSNEGLSNVVVNANGEVINIAQLVDFESLINQANLQKVKSTKPQKKDKEDPIIKIDLTNSEVETNYDTGQSKFDKIQKNNQNKFAYAIKVEEKINPSVIFNNLQEFNQNGFNGYSNNIYPTNLLNGNTSNVVATPNIICNSTVEPSTVNLNVLNQDLNQQQTQNFPRSLPTNNFPTNIVTSQPKIAPPADDLQNSQVNNQIIKTHVCEICQKSFKRREHLYQHVKLHTGFRPYTCENCNKSFMRKEHLLRHMTSHSGQKNFTCNICDKSFSRNDNLLKHKKTHDKQASYTCDICQKQFVMKHYYLAHKLTHDSDRCSLANVWNALKTNNIYPTNLLNGNTSNVVATPNIICNSTVEPSTVNLNVLNQDLNQQQTQNFPRSLPTNNFPTNIVTSQPKIAPPADDLQNSQVNNQIIKTHVCEICQKSFKRREHLYQHVKLHTGFRPYTCENCNKSFMRKEHLLRHMTSHSGQKNFTCNICDKSFSRNDNLLKHKKTHDKQASYTCDICQKQFVMKHYYLAHKLTHDSDRCSLANVWNALKT</sequence>
<dbReference type="PANTHER" id="PTHR16515:SF66">
    <property type="entry name" value="C2H2-TYPE DOMAIN-CONTAINING PROTEIN"/>
    <property type="match status" value="1"/>
</dbReference>
<keyword evidence="4 8" id="KW-0863">Zinc-finger</keyword>
<evidence type="ECO:0000256" key="2">
    <source>
        <dbReference type="ARBA" id="ARBA00022723"/>
    </source>
</evidence>
<keyword evidence="13" id="KW-1185">Reference proteome</keyword>
<evidence type="ECO:0000313" key="13">
    <source>
        <dbReference type="Proteomes" id="UP001168821"/>
    </source>
</evidence>
<dbReference type="AlphaFoldDB" id="A0AA38IBX4"/>
<keyword evidence="6" id="KW-0238">DNA-binding</keyword>
<dbReference type="InterPro" id="IPR013087">
    <property type="entry name" value="Znf_C2H2_type"/>
</dbReference>
<feature type="domain" description="C2H2-type" evidence="10">
    <location>
        <begin position="704"/>
        <end position="731"/>
    </location>
</feature>
<protein>
    <submittedName>
        <fullName evidence="12">Uncharacterized protein</fullName>
    </submittedName>
</protein>
<dbReference type="EMBL" id="JALNTZ010000005">
    <property type="protein sequence ID" value="KAJ3652810.1"/>
    <property type="molecule type" value="Genomic_DNA"/>
</dbReference>
<dbReference type="InterPro" id="IPR036236">
    <property type="entry name" value="Znf_C2H2_sf"/>
</dbReference>
<keyword evidence="5 9" id="KW-0862">Zinc</keyword>
<evidence type="ECO:0000256" key="1">
    <source>
        <dbReference type="ARBA" id="ARBA00004123"/>
    </source>
</evidence>
<dbReference type="SUPFAM" id="SSF57716">
    <property type="entry name" value="Glucocorticoid receptor-like (DNA-binding domain)"/>
    <property type="match status" value="1"/>
</dbReference>
<dbReference type="GO" id="GO:0003677">
    <property type="term" value="F:DNA binding"/>
    <property type="evidence" value="ECO:0007669"/>
    <property type="project" value="UniProtKB-KW"/>
</dbReference>
<dbReference type="GO" id="GO:0008270">
    <property type="term" value="F:zinc ion binding"/>
    <property type="evidence" value="ECO:0007669"/>
    <property type="project" value="UniProtKB-UniRule"/>
</dbReference>
<dbReference type="PROSITE" id="PS51915">
    <property type="entry name" value="ZAD"/>
    <property type="match status" value="1"/>
</dbReference>
<evidence type="ECO:0000259" key="11">
    <source>
        <dbReference type="PROSITE" id="PS51915"/>
    </source>
</evidence>
<dbReference type="Gene3D" id="3.30.160.60">
    <property type="entry name" value="Classic Zinc Finger"/>
    <property type="match status" value="6"/>
</dbReference>
<feature type="domain" description="C2H2-type" evidence="10">
    <location>
        <begin position="620"/>
        <end position="647"/>
    </location>
</feature>
<dbReference type="SMART" id="SM00868">
    <property type="entry name" value="zf-AD"/>
    <property type="match status" value="2"/>
</dbReference>
<accession>A0AA38IBX4</accession>
<evidence type="ECO:0000256" key="4">
    <source>
        <dbReference type="ARBA" id="ARBA00022771"/>
    </source>
</evidence>
<gene>
    <name evidence="12" type="ORF">Zmor_018743</name>
</gene>
<feature type="domain" description="C2H2-type" evidence="10">
    <location>
        <begin position="492"/>
        <end position="519"/>
    </location>
</feature>
<keyword evidence="3" id="KW-0677">Repeat</keyword>
<dbReference type="GO" id="GO:0010468">
    <property type="term" value="P:regulation of gene expression"/>
    <property type="evidence" value="ECO:0007669"/>
    <property type="project" value="TreeGrafter"/>
</dbReference>
<dbReference type="PROSITE" id="PS00028">
    <property type="entry name" value="ZINC_FINGER_C2H2_1"/>
    <property type="match status" value="8"/>
</dbReference>
<feature type="binding site" evidence="9">
    <location>
        <position position="60"/>
    </location>
    <ligand>
        <name>Zn(2+)</name>
        <dbReference type="ChEBI" id="CHEBI:29105"/>
    </ligand>
</feature>
<dbReference type="FunFam" id="3.30.160.60:FF:000045">
    <property type="entry name" value="ZFP69 zinc finger protein B"/>
    <property type="match status" value="2"/>
</dbReference>
<evidence type="ECO:0000256" key="8">
    <source>
        <dbReference type="PROSITE-ProRule" id="PRU00042"/>
    </source>
</evidence>